<feature type="domain" description="HD-GYP" evidence="3">
    <location>
        <begin position="387"/>
        <end position="577"/>
    </location>
</feature>
<evidence type="ECO:0000313" key="4">
    <source>
        <dbReference type="EMBL" id="BCJ99804.1"/>
    </source>
</evidence>
<dbReference type="SUPFAM" id="SSF55785">
    <property type="entry name" value="PYP-like sensor domain (PAS domain)"/>
    <property type="match status" value="1"/>
</dbReference>
<dbReference type="NCBIfam" id="TIGR00254">
    <property type="entry name" value="GGDEF"/>
    <property type="match status" value="1"/>
</dbReference>
<dbReference type="AlphaFoldDB" id="A0A7I8DR68"/>
<evidence type="ECO:0000313" key="5">
    <source>
        <dbReference type="Proteomes" id="UP000515703"/>
    </source>
</evidence>
<dbReference type="Proteomes" id="UP000515703">
    <property type="component" value="Chromosome"/>
</dbReference>
<dbReference type="PROSITE" id="PS50887">
    <property type="entry name" value="GGDEF"/>
    <property type="match status" value="1"/>
</dbReference>
<sequence>MRKHLIFIFSFLFAVALNLLCLSKGIYILAHNLYYFPIIVGVFFYHKKGLLLSGLVLAVYFATALTYRGSSIYFTIVVIRAALMIGLALLIYFLYDFYIKNMEENRIRQKRFQIILSAIRDGIIVTDGKGNIEFINDKARTICDLTDKKTRKRPLGDLMKVYSKDGTLIHLGMLNNQTETCLEPRTESGYVIHENKSRRDVELYIAPIMNRQGVQKGNTIVIHDSTVQKEAEEKIQYLTYHDKLTGISNRRHFEEQLIKLDVPDNYPISIIVADVNGLKLTNDAFGHIVGDKLLIAAANSLQKVCRPEDLVARWGGDEFILLLPNTDEQYSSEIIQKVLDNNKHEMIDSIFLSVSMGYAVKYHKEEDLERIIKQADDMMYKEKLSVSRSVKNKTVNIILQTLYVKNEEERAHAMGISRLVNRLEGTLNLTKAEITDLRVLGQIHDIGKITIDESVLNKKESLTEEEYEMIKRHSEKGYQIIKASPELMYLADEVLCHHERYDGTGYPRGLKKNDIPKLARILTVADAVIAMLSDRPYRKALSLEQTISELKENSGTQFDPEIAEVFIQLLPTYKMDF</sequence>
<keyword evidence="1" id="KW-1133">Transmembrane helix</keyword>
<dbReference type="NCBIfam" id="TIGR00229">
    <property type="entry name" value="sensory_box"/>
    <property type="match status" value="1"/>
</dbReference>
<dbReference type="RefSeq" id="WP_185255534.1">
    <property type="nucleotide sequence ID" value="NZ_AP023368.1"/>
</dbReference>
<feature type="domain" description="GGDEF" evidence="2">
    <location>
        <begin position="266"/>
        <end position="396"/>
    </location>
</feature>
<evidence type="ECO:0000256" key="1">
    <source>
        <dbReference type="SAM" id="Phobius"/>
    </source>
</evidence>
<name>A0A7I8DR68_9FIRM</name>
<dbReference type="PROSITE" id="PS51832">
    <property type="entry name" value="HD_GYP"/>
    <property type="match status" value="1"/>
</dbReference>
<dbReference type="Pfam" id="PF00989">
    <property type="entry name" value="PAS"/>
    <property type="match status" value="1"/>
</dbReference>
<dbReference type="SUPFAM" id="SSF109604">
    <property type="entry name" value="HD-domain/PDEase-like"/>
    <property type="match status" value="1"/>
</dbReference>
<evidence type="ECO:0000259" key="3">
    <source>
        <dbReference type="PROSITE" id="PS51832"/>
    </source>
</evidence>
<dbReference type="GO" id="GO:0006355">
    <property type="term" value="P:regulation of DNA-templated transcription"/>
    <property type="evidence" value="ECO:0007669"/>
    <property type="project" value="InterPro"/>
</dbReference>
<dbReference type="InterPro" id="IPR000014">
    <property type="entry name" value="PAS"/>
</dbReference>
<feature type="transmembrane region" description="Helical" evidence="1">
    <location>
        <begin position="73"/>
        <end position="98"/>
    </location>
</feature>
<dbReference type="EMBL" id="AP023368">
    <property type="protein sequence ID" value="BCJ99804.1"/>
    <property type="molecule type" value="Genomic_DNA"/>
</dbReference>
<dbReference type="InterPro" id="IPR035965">
    <property type="entry name" value="PAS-like_dom_sf"/>
</dbReference>
<keyword evidence="1" id="KW-0812">Transmembrane</keyword>
<dbReference type="SMART" id="SM00471">
    <property type="entry name" value="HDc"/>
    <property type="match status" value="1"/>
</dbReference>
<dbReference type="InterPro" id="IPR037522">
    <property type="entry name" value="HD_GYP_dom"/>
</dbReference>
<evidence type="ECO:0000259" key="2">
    <source>
        <dbReference type="PROSITE" id="PS50887"/>
    </source>
</evidence>
<dbReference type="PANTHER" id="PTHR43155">
    <property type="entry name" value="CYCLIC DI-GMP PHOSPHODIESTERASE PA4108-RELATED"/>
    <property type="match status" value="1"/>
</dbReference>
<dbReference type="Pfam" id="PF13487">
    <property type="entry name" value="HD_5"/>
    <property type="match status" value="1"/>
</dbReference>
<dbReference type="Gene3D" id="3.30.70.270">
    <property type="match status" value="1"/>
</dbReference>
<dbReference type="CDD" id="cd00077">
    <property type="entry name" value="HDc"/>
    <property type="match status" value="1"/>
</dbReference>
<keyword evidence="5" id="KW-1185">Reference proteome</keyword>
<dbReference type="PANTHER" id="PTHR43155:SF2">
    <property type="entry name" value="CYCLIC DI-GMP PHOSPHODIESTERASE PA4108"/>
    <property type="match status" value="1"/>
</dbReference>
<proteinExistence type="predicted"/>
<dbReference type="Pfam" id="PF00990">
    <property type="entry name" value="GGDEF"/>
    <property type="match status" value="1"/>
</dbReference>
<dbReference type="SMART" id="SM00091">
    <property type="entry name" value="PAS"/>
    <property type="match status" value="1"/>
</dbReference>
<dbReference type="CDD" id="cd00130">
    <property type="entry name" value="PAS"/>
    <property type="match status" value="1"/>
</dbReference>
<reference evidence="4 5" key="2">
    <citation type="submission" date="2020-08" db="EMBL/GenBank/DDBJ databases">
        <authorList>
            <person name="Ueki A."/>
            <person name="Tonouchi A."/>
        </authorList>
    </citation>
    <scope>NUCLEOTIDE SEQUENCE [LARGE SCALE GENOMIC DNA]</scope>
    <source>
        <strain evidence="4 5">CTTW</strain>
    </source>
</reference>
<keyword evidence="1" id="KW-0472">Membrane</keyword>
<dbReference type="Gene3D" id="1.10.3210.10">
    <property type="entry name" value="Hypothetical protein af1432"/>
    <property type="match status" value="1"/>
</dbReference>
<dbReference type="Gene3D" id="3.30.450.20">
    <property type="entry name" value="PAS domain"/>
    <property type="match status" value="1"/>
</dbReference>
<feature type="transmembrane region" description="Helical" evidence="1">
    <location>
        <begin position="50"/>
        <end position="67"/>
    </location>
</feature>
<organism evidence="4 5">
    <name type="scientific">Anaerocolumna chitinilytica</name>
    <dbReference type="NCBI Taxonomy" id="1727145"/>
    <lineage>
        <taxon>Bacteria</taxon>
        <taxon>Bacillati</taxon>
        <taxon>Bacillota</taxon>
        <taxon>Clostridia</taxon>
        <taxon>Lachnospirales</taxon>
        <taxon>Lachnospiraceae</taxon>
        <taxon>Anaerocolumna</taxon>
    </lineage>
</organism>
<protein>
    <recommendedName>
        <fullName evidence="6">Diguanylate cyclase</fullName>
    </recommendedName>
</protein>
<gene>
    <name evidence="4" type="ORF">bsdcttw_28450</name>
</gene>
<reference evidence="4 5" key="1">
    <citation type="submission" date="2020-08" db="EMBL/GenBank/DDBJ databases">
        <title>Draft genome sequencing of an Anaerocolumna strain isolated from anoxic soil subjected to BSD treatment.</title>
        <authorList>
            <person name="Uek A."/>
            <person name="Tonouchi A."/>
        </authorList>
    </citation>
    <scope>NUCLEOTIDE SEQUENCE [LARGE SCALE GENOMIC DNA]</scope>
    <source>
        <strain evidence="4 5">CTTW</strain>
    </source>
</reference>
<dbReference type="InterPro" id="IPR013767">
    <property type="entry name" value="PAS_fold"/>
</dbReference>
<dbReference type="InterPro" id="IPR000160">
    <property type="entry name" value="GGDEF_dom"/>
</dbReference>
<dbReference type="InterPro" id="IPR003607">
    <property type="entry name" value="HD/PDEase_dom"/>
</dbReference>
<dbReference type="CDD" id="cd01949">
    <property type="entry name" value="GGDEF"/>
    <property type="match status" value="1"/>
</dbReference>
<dbReference type="InterPro" id="IPR043128">
    <property type="entry name" value="Rev_trsase/Diguanyl_cyclase"/>
</dbReference>
<dbReference type="InterPro" id="IPR029787">
    <property type="entry name" value="Nucleotide_cyclase"/>
</dbReference>
<dbReference type="SMART" id="SM00267">
    <property type="entry name" value="GGDEF"/>
    <property type="match status" value="1"/>
</dbReference>
<dbReference type="KEGG" id="acht:bsdcttw_28450"/>
<evidence type="ECO:0008006" key="6">
    <source>
        <dbReference type="Google" id="ProtNLM"/>
    </source>
</evidence>
<dbReference type="SUPFAM" id="SSF55073">
    <property type="entry name" value="Nucleotide cyclase"/>
    <property type="match status" value="1"/>
</dbReference>
<accession>A0A7I8DR68</accession>